<evidence type="ECO:0000313" key="2">
    <source>
        <dbReference type="EMBL" id="GLR15209.1"/>
    </source>
</evidence>
<proteinExistence type="predicted"/>
<feature type="region of interest" description="Disordered" evidence="1">
    <location>
        <begin position="1"/>
        <end position="25"/>
    </location>
</feature>
<name>A0ABQ5YQK8_9NEIS</name>
<gene>
    <name evidence="2" type="ORF">GCM10007907_39990</name>
</gene>
<dbReference type="Proteomes" id="UP001156706">
    <property type="component" value="Unassembled WGS sequence"/>
</dbReference>
<reference evidence="3" key="1">
    <citation type="journal article" date="2019" name="Int. J. Syst. Evol. Microbiol.">
        <title>The Global Catalogue of Microorganisms (GCM) 10K type strain sequencing project: providing services to taxonomists for standard genome sequencing and annotation.</title>
        <authorList>
            <consortium name="The Broad Institute Genomics Platform"/>
            <consortium name="The Broad Institute Genome Sequencing Center for Infectious Disease"/>
            <person name="Wu L."/>
            <person name="Ma J."/>
        </authorList>
    </citation>
    <scope>NUCLEOTIDE SEQUENCE [LARGE SCALE GENOMIC DNA]</scope>
    <source>
        <strain evidence="3">NBRC 110044</strain>
    </source>
</reference>
<protein>
    <submittedName>
        <fullName evidence="2">Uncharacterized protein</fullName>
    </submittedName>
</protein>
<accession>A0ABQ5YQK8</accession>
<keyword evidence="3" id="KW-1185">Reference proteome</keyword>
<evidence type="ECO:0000256" key="1">
    <source>
        <dbReference type="SAM" id="MobiDB-lite"/>
    </source>
</evidence>
<comment type="caution">
    <text evidence="2">The sequence shown here is derived from an EMBL/GenBank/DDBJ whole genome shotgun (WGS) entry which is preliminary data.</text>
</comment>
<sequence>MREQSFIDTLGYRGPERRLQDRRTPIHPEDRDWRIYNLALESSEQRGSLGRRDSDYAFLAGLQH</sequence>
<feature type="compositionally biased region" description="Basic and acidic residues" evidence="1">
    <location>
        <begin position="14"/>
        <end position="25"/>
    </location>
</feature>
<evidence type="ECO:0000313" key="3">
    <source>
        <dbReference type="Proteomes" id="UP001156706"/>
    </source>
</evidence>
<dbReference type="EMBL" id="BSOG01000007">
    <property type="protein sequence ID" value="GLR15209.1"/>
    <property type="molecule type" value="Genomic_DNA"/>
</dbReference>
<organism evidence="2 3">
    <name type="scientific">Chitinimonas prasina</name>
    <dbReference type="NCBI Taxonomy" id="1434937"/>
    <lineage>
        <taxon>Bacteria</taxon>
        <taxon>Pseudomonadati</taxon>
        <taxon>Pseudomonadota</taxon>
        <taxon>Betaproteobacteria</taxon>
        <taxon>Neisseriales</taxon>
        <taxon>Chitinibacteraceae</taxon>
        <taxon>Chitinimonas</taxon>
    </lineage>
</organism>
<dbReference type="RefSeq" id="WP_284198276.1">
    <property type="nucleotide sequence ID" value="NZ_BSOG01000007.1"/>
</dbReference>